<dbReference type="PATRIC" id="fig|1150625.3.peg.2326"/>
<dbReference type="SUPFAM" id="SSF54106">
    <property type="entry name" value="LysM domain"/>
    <property type="match status" value="1"/>
</dbReference>
<name>A0A147K743_9BACI</name>
<dbReference type="STRING" id="1150625.Q75_10940"/>
<dbReference type="InterPro" id="IPR048862">
    <property type="entry name" value="SPOCS_spoVID_N"/>
</dbReference>
<dbReference type="OrthoDB" id="2966368at2"/>
<protein>
    <recommendedName>
        <fullName evidence="2">LysM domain-containing protein</fullName>
    </recommendedName>
</protein>
<accession>A0A147K743</accession>
<dbReference type="RefSeq" id="WP_010174020.1">
    <property type="nucleotide sequence ID" value="NZ_LDYG01000032.1"/>
</dbReference>
<keyword evidence="4" id="KW-1185">Reference proteome</keyword>
<dbReference type="InterPro" id="IPR036779">
    <property type="entry name" value="LysM_dom_sf"/>
</dbReference>
<evidence type="ECO:0000259" key="2">
    <source>
        <dbReference type="PROSITE" id="PS51782"/>
    </source>
</evidence>
<gene>
    <name evidence="3" type="ORF">Q75_10940</name>
</gene>
<evidence type="ECO:0000313" key="4">
    <source>
        <dbReference type="Proteomes" id="UP000074108"/>
    </source>
</evidence>
<dbReference type="InterPro" id="IPR018392">
    <property type="entry name" value="LysM"/>
</dbReference>
<evidence type="ECO:0000313" key="3">
    <source>
        <dbReference type="EMBL" id="KUP05887.1"/>
    </source>
</evidence>
<dbReference type="Pfam" id="PF20918">
    <property type="entry name" value="SPOCS_spoVID-N"/>
    <property type="match status" value="1"/>
</dbReference>
<feature type="compositionally biased region" description="Acidic residues" evidence="1">
    <location>
        <begin position="255"/>
        <end position="272"/>
    </location>
</feature>
<dbReference type="PANTHER" id="PTHR33734:SF36">
    <property type="entry name" value="STAGE VI SPORULATION PROTEIN D"/>
    <property type="match status" value="1"/>
</dbReference>
<sequence length="360" mass="41591">MTQNSSLRFSLEESIWFKKGQEVEELLSITLEPHITIQEQEQYVLIRGYLELQGDYKEREEVVDSDEGWEEERTYGKLVAYTNTRETGESEFSHRFPVDITIPKLRVVNLSDIDVFVDSFDYNIPETACLKLHADLTVTGIQGESEQPQAKPEYALESRSAAQVYDVEDDVELVEYEPPTYHEEEDSNEEFYVEARKVEEEEEVNVPIEYYEEEYEAPQLEYSDVRGEQDSNVLNFPGTYEEESSSSPESTPSYSEEESSSSDELFQEEEESSEMKVAQKGKKPKGYDEAISLTEFFTRKEQEETSKLRVYIVQNGDTLEQIAERYGTSAQTIIRDNSLDVSQDVYEGQVLTISETYVLK</sequence>
<proteinExistence type="predicted"/>
<organism evidence="3 4">
    <name type="scientific">Bacillus coahuilensis p1.1.43</name>
    <dbReference type="NCBI Taxonomy" id="1150625"/>
    <lineage>
        <taxon>Bacteria</taxon>
        <taxon>Bacillati</taxon>
        <taxon>Bacillota</taxon>
        <taxon>Bacilli</taxon>
        <taxon>Bacillales</taxon>
        <taxon>Bacillaceae</taxon>
        <taxon>Bacillus</taxon>
    </lineage>
</organism>
<dbReference type="PANTHER" id="PTHR33734">
    <property type="entry name" value="LYSM DOMAIN-CONTAINING GPI-ANCHORED PROTEIN 2"/>
    <property type="match status" value="1"/>
</dbReference>
<dbReference type="EMBL" id="LDYG01000032">
    <property type="protein sequence ID" value="KUP05887.1"/>
    <property type="molecule type" value="Genomic_DNA"/>
</dbReference>
<evidence type="ECO:0000256" key="1">
    <source>
        <dbReference type="SAM" id="MobiDB-lite"/>
    </source>
</evidence>
<feature type="region of interest" description="Disordered" evidence="1">
    <location>
        <begin position="224"/>
        <end position="285"/>
    </location>
</feature>
<comment type="caution">
    <text evidence="3">The sequence shown here is derived from an EMBL/GenBank/DDBJ whole genome shotgun (WGS) entry which is preliminary data.</text>
</comment>
<dbReference type="AlphaFoldDB" id="A0A147K743"/>
<dbReference type="Gene3D" id="3.10.350.10">
    <property type="entry name" value="LysM domain"/>
    <property type="match status" value="1"/>
</dbReference>
<feature type="domain" description="LysM" evidence="2">
    <location>
        <begin position="309"/>
        <end position="353"/>
    </location>
</feature>
<dbReference type="Pfam" id="PF01476">
    <property type="entry name" value="LysM"/>
    <property type="match status" value="1"/>
</dbReference>
<dbReference type="SMART" id="SM00257">
    <property type="entry name" value="LysM"/>
    <property type="match status" value="1"/>
</dbReference>
<feature type="compositionally biased region" description="Low complexity" evidence="1">
    <location>
        <begin position="245"/>
        <end position="254"/>
    </location>
</feature>
<dbReference type="NCBIfam" id="TIGR02907">
    <property type="entry name" value="spore_VI_D"/>
    <property type="match status" value="1"/>
</dbReference>
<dbReference type="GO" id="GO:0008932">
    <property type="term" value="F:lytic endotransglycosylase activity"/>
    <property type="evidence" value="ECO:0007669"/>
    <property type="project" value="TreeGrafter"/>
</dbReference>
<dbReference type="CDD" id="cd00118">
    <property type="entry name" value="LysM"/>
    <property type="match status" value="1"/>
</dbReference>
<dbReference type="InterPro" id="IPR014256">
    <property type="entry name" value="Spore_VI_D"/>
</dbReference>
<dbReference type="Proteomes" id="UP000074108">
    <property type="component" value="Unassembled WGS sequence"/>
</dbReference>
<reference evidence="3 4" key="1">
    <citation type="journal article" date="2016" name="Front. Microbiol.">
        <title>Microevolution Analysis of Bacillus coahuilensis Unveils Differences in Phosphorus Acquisition Strategies and Their Regulation.</title>
        <authorList>
            <person name="Gomez-Lunar Z."/>
            <person name="Hernandez-Gonzalez I."/>
            <person name="Rodriguez-Torres M.D."/>
            <person name="Souza V."/>
            <person name="Olmedo-Alvarez G."/>
        </authorList>
    </citation>
    <scope>NUCLEOTIDE SEQUENCE [LARGE SCALE GENOMIC DNA]</scope>
    <source>
        <strain evidence="4">p1.1.43</strain>
    </source>
</reference>
<dbReference type="PROSITE" id="PS51782">
    <property type="entry name" value="LYSM"/>
    <property type="match status" value="1"/>
</dbReference>